<dbReference type="Proteomes" id="UP000012488">
    <property type="component" value="Chromosome"/>
</dbReference>
<feature type="compositionally biased region" description="Basic and acidic residues" evidence="3">
    <location>
        <begin position="102"/>
        <end position="116"/>
    </location>
</feature>
<evidence type="ECO:0000256" key="3">
    <source>
        <dbReference type="SAM" id="MobiDB-lite"/>
    </source>
</evidence>
<feature type="region of interest" description="Disordered" evidence="3">
    <location>
        <begin position="93"/>
        <end position="122"/>
    </location>
</feature>
<reference evidence="5 6" key="2">
    <citation type="journal article" date="2013" name="Genome Announc.">
        <title>Draft Genome Sequence of Methylobacterium mesophilicum Strain SR1.6/6, Isolated from Citrus sinensis.</title>
        <authorList>
            <person name="Marinho Almeida D."/>
            <person name="Dini-Andreote F."/>
            <person name="Camargo Neves A.A."/>
            <person name="Juca Ramos R.T."/>
            <person name="Andreote F.D."/>
            <person name="Carneiro A.R."/>
            <person name="Oliveira de Souza Lima A."/>
            <person name="Caracciolo Gomes de Sa P.H."/>
            <person name="Ribeiro Barbosa M.S."/>
            <person name="Araujo W.L."/>
            <person name="Silva A."/>
        </authorList>
    </citation>
    <scope>NUCLEOTIDE SEQUENCE [LARGE SCALE GENOMIC DNA]</scope>
    <source>
        <strain evidence="5 6">SR1.6/6</strain>
    </source>
</reference>
<dbReference type="RefSeq" id="WP_010686968.1">
    <property type="nucleotide sequence ID" value="NZ_CP043538.1"/>
</dbReference>
<dbReference type="Pfam" id="PF07012">
    <property type="entry name" value="Curlin_rpt"/>
    <property type="match status" value="1"/>
</dbReference>
<sequence>MGIQFLPAQPVAMRASSIALAFILVASQTANSSAADQRTKSAQIDLRQEQASSPELDPDLTSNPRSAIQDRAISGGHHRFWFRSGANTSSFDFQSGPAAPLDIERSGSEAPGRSERSASGNPAATLQVDLALLLVTQRDVQNEINVSQSGSNNLGVLVQSGSHNSIVGYQNDANNSVTLVQSGVNQIIGYAQTGSGSLLTIRQH</sequence>
<dbReference type="InterPro" id="IPR009742">
    <property type="entry name" value="Curlin_rpt"/>
</dbReference>
<protein>
    <recommendedName>
        <fullName evidence="7">Curlin</fullName>
    </recommendedName>
</protein>
<evidence type="ECO:0000313" key="5">
    <source>
        <dbReference type="EMBL" id="QGY03798.1"/>
    </source>
</evidence>
<dbReference type="EMBL" id="CP043538">
    <property type="protein sequence ID" value="QGY03798.1"/>
    <property type="molecule type" value="Genomic_DNA"/>
</dbReference>
<evidence type="ECO:0008006" key="7">
    <source>
        <dbReference type="Google" id="ProtNLM"/>
    </source>
</evidence>
<comment type="similarity">
    <text evidence="1">Belongs to the CsgA/CsgB family.</text>
</comment>
<dbReference type="AlphaFoldDB" id="A0A6B9FRW4"/>
<dbReference type="GO" id="GO:0007155">
    <property type="term" value="P:cell adhesion"/>
    <property type="evidence" value="ECO:0007669"/>
    <property type="project" value="InterPro"/>
</dbReference>
<gene>
    <name evidence="5" type="ORF">MMSR116_19285</name>
</gene>
<proteinExistence type="inferred from homology"/>
<feature type="chain" id="PRO_5025392398" description="Curlin" evidence="4">
    <location>
        <begin position="22"/>
        <end position="204"/>
    </location>
</feature>
<reference evidence="5 6" key="1">
    <citation type="journal article" date="2012" name="Genet. Mol. Biol.">
        <title>Analysis of 16S rRNA and mxaF genes revealing insights into Methylobacterium niche-specific plant association.</title>
        <authorList>
            <person name="Dourado M.N."/>
            <person name="Andreote F.D."/>
            <person name="Dini-Andreote F."/>
            <person name="Conti R."/>
            <person name="Araujo J.M."/>
            <person name="Araujo W.L."/>
        </authorList>
    </citation>
    <scope>NUCLEOTIDE SEQUENCE [LARGE SCALE GENOMIC DNA]</scope>
    <source>
        <strain evidence="5 6">SR1.6/6</strain>
    </source>
</reference>
<organism evidence="5 6">
    <name type="scientific">Methylobacterium mesophilicum SR1.6/6</name>
    <dbReference type="NCBI Taxonomy" id="908290"/>
    <lineage>
        <taxon>Bacteria</taxon>
        <taxon>Pseudomonadati</taxon>
        <taxon>Pseudomonadota</taxon>
        <taxon>Alphaproteobacteria</taxon>
        <taxon>Hyphomicrobiales</taxon>
        <taxon>Methylobacteriaceae</taxon>
        <taxon>Methylobacterium</taxon>
    </lineage>
</organism>
<dbReference type="GO" id="GO:0009289">
    <property type="term" value="C:pilus"/>
    <property type="evidence" value="ECO:0007669"/>
    <property type="project" value="InterPro"/>
</dbReference>
<evidence type="ECO:0000256" key="2">
    <source>
        <dbReference type="ARBA" id="ARBA00022729"/>
    </source>
</evidence>
<name>A0A6B9FRW4_9HYPH</name>
<accession>A0A6B9FRW4</accession>
<dbReference type="KEGG" id="mmes:MMSR116_19285"/>
<feature type="signal peptide" evidence="4">
    <location>
        <begin position="1"/>
        <end position="21"/>
    </location>
</feature>
<dbReference type="OrthoDB" id="7594709at2"/>
<keyword evidence="2 4" id="KW-0732">Signal</keyword>
<evidence type="ECO:0000313" key="6">
    <source>
        <dbReference type="Proteomes" id="UP000012488"/>
    </source>
</evidence>
<evidence type="ECO:0000256" key="1">
    <source>
        <dbReference type="ARBA" id="ARBA00009766"/>
    </source>
</evidence>
<evidence type="ECO:0000256" key="4">
    <source>
        <dbReference type="SAM" id="SignalP"/>
    </source>
</evidence>
<feature type="region of interest" description="Disordered" evidence="3">
    <location>
        <begin position="36"/>
        <end position="66"/>
    </location>
</feature>